<organism evidence="4 5">
    <name type="scientific">Sphingobium ummariense RL-3</name>
    <dbReference type="NCBI Taxonomy" id="1346791"/>
    <lineage>
        <taxon>Bacteria</taxon>
        <taxon>Pseudomonadati</taxon>
        <taxon>Pseudomonadota</taxon>
        <taxon>Alphaproteobacteria</taxon>
        <taxon>Sphingomonadales</taxon>
        <taxon>Sphingomonadaceae</taxon>
        <taxon>Sphingobium</taxon>
    </lineage>
</organism>
<dbReference type="InterPro" id="IPR010131">
    <property type="entry name" value="MdtP/NodT-like"/>
</dbReference>
<name>T0IYX6_9SPHN</name>
<protein>
    <submittedName>
        <fullName evidence="4">Multidrug transporter</fullName>
    </submittedName>
</protein>
<gene>
    <name evidence="4" type="ORF">M529_23525</name>
</gene>
<evidence type="ECO:0000256" key="1">
    <source>
        <dbReference type="ARBA" id="ARBA00007613"/>
    </source>
</evidence>
<dbReference type="PANTHER" id="PTHR30203:SF24">
    <property type="entry name" value="BLR4935 PROTEIN"/>
    <property type="match status" value="1"/>
</dbReference>
<dbReference type="InterPro" id="IPR003423">
    <property type="entry name" value="OMP_efflux"/>
</dbReference>
<dbReference type="EMBL" id="AUWY01000136">
    <property type="protein sequence ID" value="EQB29752.1"/>
    <property type="molecule type" value="Genomic_DNA"/>
</dbReference>
<accession>T0IYX6</accession>
<dbReference type="PANTHER" id="PTHR30203">
    <property type="entry name" value="OUTER MEMBRANE CATION EFFLUX PROTEIN"/>
    <property type="match status" value="1"/>
</dbReference>
<feature type="chain" id="PRO_5004577739" evidence="3">
    <location>
        <begin position="19"/>
        <end position="493"/>
    </location>
</feature>
<keyword evidence="3" id="KW-0732">Signal</keyword>
<comment type="caution">
    <text evidence="4">The sequence shown here is derived from an EMBL/GenBank/DDBJ whole genome shotgun (WGS) entry which is preliminary data.</text>
</comment>
<evidence type="ECO:0000313" key="5">
    <source>
        <dbReference type="Proteomes" id="UP000015523"/>
    </source>
</evidence>
<evidence type="ECO:0000256" key="2">
    <source>
        <dbReference type="SAM" id="Coils"/>
    </source>
</evidence>
<proteinExistence type="inferred from homology"/>
<dbReference type="SUPFAM" id="SSF56954">
    <property type="entry name" value="Outer membrane efflux proteins (OEP)"/>
    <property type="match status" value="1"/>
</dbReference>
<feature type="signal peptide" evidence="3">
    <location>
        <begin position="1"/>
        <end position="18"/>
    </location>
</feature>
<sequence>MIGMVVLLVALTVPAVLAQTPGAESKASAMAGPATDSALTLEEVLRSSARSAPDIIAALARNRQAEARALTAQGAFDTVFAVEGRSRVEGYYDGSELAGKAEQPLMENGGSIYGQYRVSRGDFPVYEDKAYTNRLGEVKVGALYSLLRDRLIDARRSEYRLAANDIDIARFETRATGIGVQARAIEAYQKWVVAGLKLKAYQALLALAEDRTRGIQRQVQLGAKPDILLTENEANLVRRQAFVVEAQQAFRAAAVKLSLYYRDEQGAPLVVNEARLPADTSGFGRLNVDPAFNLEGRPDFAILLEEIDKATVKLALARNDMKPRLDLTGEVAKDVGPEGIGGYSRTPLEMIVGVTFKIPLQNRKAKGKLAETQAKIDELTVKQRFLAEKIRAEVTAIGIEVDTARQLVDTTERESALAQRLASAERRRFDLGSSDFFLVNQREESATSAQVKLIEAHARIAAARAELAAVTADEDALGLDLRAASERIDGPPV</sequence>
<dbReference type="STRING" id="1346791.M529_23525"/>
<keyword evidence="2" id="KW-0175">Coiled coil</keyword>
<dbReference type="Pfam" id="PF02321">
    <property type="entry name" value="OEP"/>
    <property type="match status" value="1"/>
</dbReference>
<dbReference type="Proteomes" id="UP000015523">
    <property type="component" value="Unassembled WGS sequence"/>
</dbReference>
<dbReference type="Gene3D" id="1.20.1600.10">
    <property type="entry name" value="Outer membrane efflux proteins (OEP)"/>
    <property type="match status" value="1"/>
</dbReference>
<dbReference type="OrthoDB" id="581172at2"/>
<evidence type="ECO:0000313" key="4">
    <source>
        <dbReference type="EMBL" id="EQB29752.1"/>
    </source>
</evidence>
<dbReference type="PATRIC" id="fig|1346791.3.peg.4544"/>
<reference evidence="4 5" key="1">
    <citation type="journal article" date="2013" name="Genome Announc.">
        <title>Draft Genome Sequence of Sphingobium ummariense Strain RL-3, a Hexachlorocyclohexane-Degrading Bacterium.</title>
        <authorList>
            <person name="Kohli P."/>
            <person name="Dua A."/>
            <person name="Sangwan N."/>
            <person name="Oldach P."/>
            <person name="Khurana J.P."/>
            <person name="Lal R."/>
        </authorList>
    </citation>
    <scope>NUCLEOTIDE SEQUENCE [LARGE SCALE GENOMIC DNA]</scope>
    <source>
        <strain evidence="4 5">RL-3</strain>
    </source>
</reference>
<comment type="similarity">
    <text evidence="1">Belongs to the outer membrane factor (OMF) (TC 1.B.17) family.</text>
</comment>
<keyword evidence="5" id="KW-1185">Reference proteome</keyword>
<evidence type="ECO:0000256" key="3">
    <source>
        <dbReference type="SAM" id="SignalP"/>
    </source>
</evidence>
<feature type="coiled-coil region" evidence="2">
    <location>
        <begin position="362"/>
        <end position="389"/>
    </location>
</feature>
<dbReference type="eggNOG" id="COG1538">
    <property type="taxonomic scope" value="Bacteria"/>
</dbReference>
<dbReference type="AlphaFoldDB" id="T0IYX6"/>
<dbReference type="GO" id="GO:0015562">
    <property type="term" value="F:efflux transmembrane transporter activity"/>
    <property type="evidence" value="ECO:0007669"/>
    <property type="project" value="InterPro"/>
</dbReference>